<evidence type="ECO:0000313" key="10">
    <source>
        <dbReference type="EMBL" id="SJZ60918.1"/>
    </source>
</evidence>
<evidence type="ECO:0000259" key="8">
    <source>
        <dbReference type="Pfam" id="PF05504"/>
    </source>
</evidence>
<feature type="domain" description="Spore germination GerAC-like C-terminal" evidence="8">
    <location>
        <begin position="203"/>
        <end position="358"/>
    </location>
</feature>
<dbReference type="EMBL" id="FUWW01000010">
    <property type="protein sequence ID" value="SJZ60918.1"/>
    <property type="molecule type" value="Genomic_DNA"/>
</dbReference>
<keyword evidence="11" id="KW-1185">Reference proteome</keyword>
<dbReference type="OrthoDB" id="9816067at2"/>
<name>A0A1T4M2B7_9FIRM</name>
<dbReference type="STRING" id="290054.SAMN02745114_01100"/>
<evidence type="ECO:0000313" key="11">
    <source>
        <dbReference type="Proteomes" id="UP000190657"/>
    </source>
</evidence>
<dbReference type="InterPro" id="IPR046953">
    <property type="entry name" value="Spore_GerAC-like_C"/>
</dbReference>
<comment type="similarity">
    <text evidence="2">Belongs to the GerABKC lipoprotein family.</text>
</comment>
<dbReference type="InterPro" id="IPR008844">
    <property type="entry name" value="Spore_GerAC-like"/>
</dbReference>
<dbReference type="NCBIfam" id="TIGR02887">
    <property type="entry name" value="spore_ger_x_C"/>
    <property type="match status" value="1"/>
</dbReference>
<dbReference type="Proteomes" id="UP000190657">
    <property type="component" value="Unassembled WGS sequence"/>
</dbReference>
<proteinExistence type="inferred from homology"/>
<dbReference type="InterPro" id="IPR038501">
    <property type="entry name" value="Spore_GerAC_C_sf"/>
</dbReference>
<evidence type="ECO:0000256" key="7">
    <source>
        <dbReference type="ARBA" id="ARBA00023288"/>
    </source>
</evidence>
<dbReference type="InterPro" id="IPR057336">
    <property type="entry name" value="GerAC_N"/>
</dbReference>
<evidence type="ECO:0000256" key="4">
    <source>
        <dbReference type="ARBA" id="ARBA00022729"/>
    </source>
</evidence>
<evidence type="ECO:0000256" key="1">
    <source>
        <dbReference type="ARBA" id="ARBA00004635"/>
    </source>
</evidence>
<feature type="domain" description="Spore germination protein N-terminal" evidence="9">
    <location>
        <begin position="26"/>
        <end position="194"/>
    </location>
</feature>
<evidence type="ECO:0000256" key="5">
    <source>
        <dbReference type="ARBA" id="ARBA00023136"/>
    </source>
</evidence>
<gene>
    <name evidence="10" type="ORF">SAMN02745114_01100</name>
</gene>
<comment type="subcellular location">
    <subcellularLocation>
        <location evidence="1">Membrane</location>
        <topology evidence="1">Lipid-anchor</topology>
    </subcellularLocation>
</comment>
<dbReference type="GO" id="GO:0016020">
    <property type="term" value="C:membrane"/>
    <property type="evidence" value="ECO:0007669"/>
    <property type="project" value="UniProtKB-SubCell"/>
</dbReference>
<keyword evidence="6" id="KW-0564">Palmitate</keyword>
<keyword evidence="5" id="KW-0472">Membrane</keyword>
<dbReference type="PANTHER" id="PTHR35789">
    <property type="entry name" value="SPORE GERMINATION PROTEIN B3"/>
    <property type="match status" value="1"/>
</dbReference>
<dbReference type="Pfam" id="PF05504">
    <property type="entry name" value="Spore_GerAC"/>
    <property type="match status" value="1"/>
</dbReference>
<accession>A0A1T4M2B7</accession>
<evidence type="ECO:0000256" key="2">
    <source>
        <dbReference type="ARBA" id="ARBA00007886"/>
    </source>
</evidence>
<dbReference type="PANTHER" id="PTHR35789:SF1">
    <property type="entry name" value="SPORE GERMINATION PROTEIN B3"/>
    <property type="match status" value="1"/>
</dbReference>
<sequence length="372" mass="41108">MLRKISKIILLLLLVVLLFSGCSDSLSEMSVVQGVGVDKTQKGVKVSVQYLDLTKGSGTTENFGGNITSVAFGTAGNISKAVSKTSANISSPVFFGQNKVIVFGNDYAQNGLENVVDYTLRAVDSRPDVFVALSKTTAEDVMKSSEHRTKVPVQEIYDMLKTGEETGLSCAVTVKDLQNHFLSETSDVYLPVLSTHNNKTSLDGIGIFSKGKYVQTLDETDTLGFLLVNDKVKTATVVLKDKKFGKVGVEVTNIRVKNTAYFDDGVKFCSRIKFDINLNDLERGVASKVTDADIKRIEKLAKKKIQKIALSAIRSCFEKKSDPFFAGKLLSRYSFDYYKKHIKTWRDELSEIDISVTAYPKFSLVNGNYTRK</sequence>
<keyword evidence="7" id="KW-0449">Lipoprotein</keyword>
<keyword evidence="4" id="KW-0732">Signal</keyword>
<reference evidence="10 11" key="1">
    <citation type="submission" date="2017-02" db="EMBL/GenBank/DDBJ databases">
        <authorList>
            <person name="Peterson S.W."/>
        </authorList>
    </citation>
    <scope>NUCLEOTIDE SEQUENCE [LARGE SCALE GENOMIC DNA]</scope>
    <source>
        <strain evidence="10 11">ATCC 51222</strain>
    </source>
</reference>
<protein>
    <submittedName>
        <fullName evidence="10">Germination protein, Ger(X)C family</fullName>
    </submittedName>
</protein>
<dbReference type="Pfam" id="PF25198">
    <property type="entry name" value="Spore_GerAC_N"/>
    <property type="match status" value="1"/>
</dbReference>
<keyword evidence="3" id="KW-0309">Germination</keyword>
<dbReference type="GO" id="GO:0009847">
    <property type="term" value="P:spore germination"/>
    <property type="evidence" value="ECO:0007669"/>
    <property type="project" value="InterPro"/>
</dbReference>
<dbReference type="PROSITE" id="PS51257">
    <property type="entry name" value="PROKAR_LIPOPROTEIN"/>
    <property type="match status" value="1"/>
</dbReference>
<evidence type="ECO:0000256" key="6">
    <source>
        <dbReference type="ARBA" id="ARBA00023139"/>
    </source>
</evidence>
<evidence type="ECO:0000256" key="3">
    <source>
        <dbReference type="ARBA" id="ARBA00022544"/>
    </source>
</evidence>
<evidence type="ECO:0000259" key="9">
    <source>
        <dbReference type="Pfam" id="PF25198"/>
    </source>
</evidence>
<dbReference type="AlphaFoldDB" id="A0A1T4M2B7"/>
<organism evidence="10 11">
    <name type="scientific">Eubacterium coprostanoligenes</name>
    <dbReference type="NCBI Taxonomy" id="290054"/>
    <lineage>
        <taxon>Bacteria</taxon>
        <taxon>Bacillati</taxon>
        <taxon>Bacillota</taxon>
        <taxon>Clostridia</taxon>
        <taxon>Eubacteriales</taxon>
        <taxon>Eubacteriaceae</taxon>
        <taxon>Eubacterium</taxon>
    </lineage>
</organism>
<dbReference type="Gene3D" id="3.30.300.210">
    <property type="entry name" value="Nutrient germinant receptor protein C, domain 3"/>
    <property type="match status" value="1"/>
</dbReference>
<dbReference type="RefSeq" id="WP_078768574.1">
    <property type="nucleotide sequence ID" value="NZ_FUWW01000010.1"/>
</dbReference>